<dbReference type="PANTHER" id="PTHR46233:SF3">
    <property type="entry name" value="HYDROXYACYLGLUTATHIONE HYDROLASE GLOC"/>
    <property type="match status" value="1"/>
</dbReference>
<evidence type="ECO:0000313" key="7">
    <source>
        <dbReference type="Proteomes" id="UP000761380"/>
    </source>
</evidence>
<accession>A0A927WU99</accession>
<keyword evidence="3" id="KW-0378">Hydrolase</keyword>
<evidence type="ECO:0000313" key="6">
    <source>
        <dbReference type="EMBL" id="MBE6093544.1"/>
    </source>
</evidence>
<comment type="cofactor">
    <cofactor evidence="1">
        <name>Zn(2+)</name>
        <dbReference type="ChEBI" id="CHEBI:29105"/>
    </cofactor>
</comment>
<dbReference type="Gene3D" id="3.60.15.10">
    <property type="entry name" value="Ribonuclease Z/Hydroxyacylglutathione hydrolase-like"/>
    <property type="match status" value="1"/>
</dbReference>
<keyword evidence="2" id="KW-0479">Metal-binding</keyword>
<evidence type="ECO:0000256" key="4">
    <source>
        <dbReference type="ARBA" id="ARBA00022833"/>
    </source>
</evidence>
<organism evidence="6 7">
    <name type="scientific">Selenomonas ruminantium</name>
    <dbReference type="NCBI Taxonomy" id="971"/>
    <lineage>
        <taxon>Bacteria</taxon>
        <taxon>Bacillati</taxon>
        <taxon>Bacillota</taxon>
        <taxon>Negativicutes</taxon>
        <taxon>Selenomonadales</taxon>
        <taxon>Selenomonadaceae</taxon>
        <taxon>Selenomonas</taxon>
    </lineage>
</organism>
<evidence type="ECO:0000256" key="2">
    <source>
        <dbReference type="ARBA" id="ARBA00022723"/>
    </source>
</evidence>
<feature type="domain" description="Metallo-beta-lactamase" evidence="5">
    <location>
        <begin position="12"/>
        <end position="193"/>
    </location>
</feature>
<evidence type="ECO:0000259" key="5">
    <source>
        <dbReference type="SMART" id="SM00849"/>
    </source>
</evidence>
<keyword evidence="4" id="KW-0862">Zinc</keyword>
<gene>
    <name evidence="6" type="ORF">E7201_10365</name>
</gene>
<dbReference type="InterPro" id="IPR036866">
    <property type="entry name" value="RibonucZ/Hydroxyglut_hydro"/>
</dbReference>
<dbReference type="SUPFAM" id="SSF56281">
    <property type="entry name" value="Metallo-hydrolase/oxidoreductase"/>
    <property type="match status" value="1"/>
</dbReference>
<sequence>MILQAVVTKYIPTNAYFYIDDTTKHGFLIDPGAQADKLKQIAEEKGFVIEKILLTHGHFDHIGAVSELQKAWNAEVCMHENGKDYAENPAWNLSIQTGQGIVLENVTYLPDNAMITLDANPEHKLQLIAVPGHTSDGCTYYSEKDGVAFVGDSVFYESYGRTDMPGGDEETLLKNIAQRIMCLPESTILLPGHDDRTSVEHERKMPWYAGRI</sequence>
<dbReference type="EMBL" id="SVBY01000098">
    <property type="protein sequence ID" value="MBE6093544.1"/>
    <property type="molecule type" value="Genomic_DNA"/>
</dbReference>
<dbReference type="GO" id="GO:0016787">
    <property type="term" value="F:hydrolase activity"/>
    <property type="evidence" value="ECO:0007669"/>
    <property type="project" value="UniProtKB-KW"/>
</dbReference>
<dbReference type="Proteomes" id="UP000761380">
    <property type="component" value="Unassembled WGS sequence"/>
</dbReference>
<proteinExistence type="predicted"/>
<reference evidence="6" key="1">
    <citation type="submission" date="2019-04" db="EMBL/GenBank/DDBJ databases">
        <title>Evolution of Biomass-Degrading Anaerobic Consortia Revealed by Metagenomics.</title>
        <authorList>
            <person name="Peng X."/>
        </authorList>
    </citation>
    <scope>NUCLEOTIDE SEQUENCE</scope>
    <source>
        <strain evidence="6">SIG240</strain>
    </source>
</reference>
<name>A0A927WU99_SELRU</name>
<dbReference type="RefSeq" id="WP_303816881.1">
    <property type="nucleotide sequence ID" value="NZ_CAMOFN010000037.1"/>
</dbReference>
<dbReference type="SMART" id="SM00849">
    <property type="entry name" value="Lactamase_B"/>
    <property type="match status" value="1"/>
</dbReference>
<dbReference type="GO" id="GO:0046872">
    <property type="term" value="F:metal ion binding"/>
    <property type="evidence" value="ECO:0007669"/>
    <property type="project" value="UniProtKB-KW"/>
</dbReference>
<dbReference type="AlphaFoldDB" id="A0A927WU99"/>
<dbReference type="InterPro" id="IPR001279">
    <property type="entry name" value="Metallo-B-lactamas"/>
</dbReference>
<dbReference type="Pfam" id="PF00753">
    <property type="entry name" value="Lactamase_B"/>
    <property type="match status" value="1"/>
</dbReference>
<evidence type="ECO:0000256" key="3">
    <source>
        <dbReference type="ARBA" id="ARBA00022801"/>
    </source>
</evidence>
<dbReference type="PANTHER" id="PTHR46233">
    <property type="entry name" value="HYDROXYACYLGLUTATHIONE HYDROLASE GLOC"/>
    <property type="match status" value="1"/>
</dbReference>
<dbReference type="InterPro" id="IPR051453">
    <property type="entry name" value="MBL_Glyoxalase_II"/>
</dbReference>
<dbReference type="CDD" id="cd06262">
    <property type="entry name" value="metallo-hydrolase-like_MBL-fold"/>
    <property type="match status" value="1"/>
</dbReference>
<protein>
    <submittedName>
        <fullName evidence="6">MBL fold metallo-hydrolase</fullName>
    </submittedName>
</protein>
<comment type="caution">
    <text evidence="6">The sequence shown here is derived from an EMBL/GenBank/DDBJ whole genome shotgun (WGS) entry which is preliminary data.</text>
</comment>
<evidence type="ECO:0000256" key="1">
    <source>
        <dbReference type="ARBA" id="ARBA00001947"/>
    </source>
</evidence>